<comment type="similarity">
    <text evidence="2 9">Belongs to the eIF-2B alpha/beta/delta subunits family.</text>
</comment>
<dbReference type="GO" id="GO:0005829">
    <property type="term" value="C:cytosol"/>
    <property type="evidence" value="ECO:0007669"/>
    <property type="project" value="UniProtKB-SubCell"/>
</dbReference>
<feature type="non-terminal residue" evidence="11">
    <location>
        <position position="661"/>
    </location>
</feature>
<sequence length="661" mass="73360">MDPRRVVPRAVRDPIIRQVGFFAPLGRPDPIPSSPPAPNFSLSGNSLSPVMIPPPRHLSIGPRNLHMAPAESSIPAGSYNPSEFLSPTETTDFSEDLRDSSLGFSASLPSVRLTMEMDVAQNDVNVVKFPADVRDGGANVEVRLGKRANDGKPLKEKTTKAERRAIQEAQRAAKAASKGQGSKAPSAVVAGANPTNMGKPAKLVPPRKENTLVAAFEKRGGERQPDKDRKKDIPHPRMQFDDENKVEKAKKRSVVKQIEARNRAELFRHLPQYEHGRRLSDLESKFFQLDSVHSAVYKVGLQYLAGDISGGNSRCIAMLQAFQESIKDYTTPPDKALARDLTAKINTYVSFLIECRPLSISMGNAIRFLKSRVTNLSPNLSEAEAKAHLISNIDRFIEEKIILADKVIVKHAVTKIRDNDVLLTYGSSSAVEMIFSQAHELGRMFRVVIVDSRPKLEGQKLLRRLVGKGIICTYTHINAVSYVMHEVTKVFLGASSVLSNGTVYSRVGTACVAMVAYQFRVPVMICCEAYKFHERVQLDSICSNELGDPDVVSKVSGREINHLDGWAKSENLLPLNLIYDATPSDYISMIITDYGMIPPTSVPVIVREYRREQLWKNGKGKSLTDGEIPEFDEGLKPWLLALHPLPVLPASFMWRRPRPQQ</sequence>
<evidence type="ECO:0000256" key="3">
    <source>
        <dbReference type="ARBA" id="ARBA00022490"/>
    </source>
</evidence>
<evidence type="ECO:0000256" key="10">
    <source>
        <dbReference type="SAM" id="MobiDB-lite"/>
    </source>
</evidence>
<dbReference type="SUPFAM" id="SSF100950">
    <property type="entry name" value="NagB/RpiA/CoA transferase-like"/>
    <property type="match status" value="1"/>
</dbReference>
<keyword evidence="12" id="KW-1185">Reference proteome</keyword>
<dbReference type="AlphaFoldDB" id="A0A5A7NXA4"/>
<keyword evidence="4 11" id="KW-0396">Initiation factor</keyword>
<dbReference type="Gene3D" id="3.40.50.10470">
    <property type="entry name" value="Translation initiation factor eif-2b, domain 2"/>
    <property type="match status" value="1"/>
</dbReference>
<dbReference type="InterPro" id="IPR000649">
    <property type="entry name" value="IF-2B-related"/>
</dbReference>
<feature type="compositionally biased region" description="Basic and acidic residues" evidence="10">
    <location>
        <begin position="217"/>
        <end position="247"/>
    </location>
</feature>
<evidence type="ECO:0000256" key="2">
    <source>
        <dbReference type="ARBA" id="ARBA00007251"/>
    </source>
</evidence>
<comment type="subunit">
    <text evidence="8">Component of the translation initiation factor 2B (eIF2B) complex which is a heterodecamer of two sets of five different subunits: alpha, beta, gamma, delta and epsilon. Subunits alpha, beta and delta comprise a regulatory subcomplex and subunits epsilon and gamma comprise a catalytic subcomplex. Within the complex, the hexameric regulatory complex resides at the center, with the two heterodimeric catalytic subcomplexes bound on opposite sides.</text>
</comment>
<evidence type="ECO:0000313" key="12">
    <source>
        <dbReference type="Proteomes" id="UP000325081"/>
    </source>
</evidence>
<feature type="compositionally biased region" description="Basic and acidic residues" evidence="10">
    <location>
        <begin position="147"/>
        <end position="166"/>
    </location>
</feature>
<keyword evidence="5" id="KW-0648">Protein biosynthesis</keyword>
<name>A0A5A7NXA4_STRAF</name>
<evidence type="ECO:0000256" key="6">
    <source>
        <dbReference type="ARBA" id="ARBA00044147"/>
    </source>
</evidence>
<feature type="region of interest" description="Disordered" evidence="10">
    <location>
        <begin position="147"/>
        <end position="204"/>
    </location>
</feature>
<comment type="subcellular location">
    <subcellularLocation>
        <location evidence="1">Cytoplasm</location>
        <location evidence="1">Cytosol</location>
    </subcellularLocation>
</comment>
<dbReference type="PANTHER" id="PTHR10233">
    <property type="entry name" value="TRANSLATION INITIATION FACTOR EIF-2B"/>
    <property type="match status" value="1"/>
</dbReference>
<dbReference type="GO" id="GO:0003743">
    <property type="term" value="F:translation initiation factor activity"/>
    <property type="evidence" value="ECO:0007669"/>
    <property type="project" value="UniProtKB-KW"/>
</dbReference>
<dbReference type="Proteomes" id="UP000325081">
    <property type="component" value="Unassembled WGS sequence"/>
</dbReference>
<evidence type="ECO:0000256" key="4">
    <source>
        <dbReference type="ARBA" id="ARBA00022540"/>
    </source>
</evidence>
<gene>
    <name evidence="11" type="ORF">STAS_00676</name>
</gene>
<evidence type="ECO:0000313" key="11">
    <source>
        <dbReference type="EMBL" id="GER25114.1"/>
    </source>
</evidence>
<dbReference type="OrthoDB" id="10254737at2759"/>
<evidence type="ECO:0000256" key="8">
    <source>
        <dbReference type="ARBA" id="ARBA00046432"/>
    </source>
</evidence>
<dbReference type="Pfam" id="PF01008">
    <property type="entry name" value="IF-2B"/>
    <property type="match status" value="1"/>
</dbReference>
<feature type="compositionally biased region" description="Low complexity" evidence="10">
    <location>
        <begin position="167"/>
        <end position="187"/>
    </location>
</feature>
<organism evidence="11 12">
    <name type="scientific">Striga asiatica</name>
    <name type="common">Asiatic witchweed</name>
    <name type="synonym">Buchnera asiatica</name>
    <dbReference type="NCBI Taxonomy" id="4170"/>
    <lineage>
        <taxon>Eukaryota</taxon>
        <taxon>Viridiplantae</taxon>
        <taxon>Streptophyta</taxon>
        <taxon>Embryophyta</taxon>
        <taxon>Tracheophyta</taxon>
        <taxon>Spermatophyta</taxon>
        <taxon>Magnoliopsida</taxon>
        <taxon>eudicotyledons</taxon>
        <taxon>Gunneridae</taxon>
        <taxon>Pentapetalae</taxon>
        <taxon>asterids</taxon>
        <taxon>lamiids</taxon>
        <taxon>Lamiales</taxon>
        <taxon>Orobanchaceae</taxon>
        <taxon>Buchnereae</taxon>
        <taxon>Striga</taxon>
    </lineage>
</organism>
<protein>
    <recommendedName>
        <fullName evidence="6">Translation initiation factor eIF2B subunit delta</fullName>
    </recommendedName>
    <alternativeName>
        <fullName evidence="7">eIF2B GDP-GTP exchange factor subunit delta</fullName>
    </alternativeName>
</protein>
<evidence type="ECO:0000256" key="7">
    <source>
        <dbReference type="ARBA" id="ARBA00044356"/>
    </source>
</evidence>
<reference evidence="12" key="1">
    <citation type="journal article" date="2019" name="Curr. Biol.">
        <title>Genome Sequence of Striga asiatica Provides Insight into the Evolution of Plant Parasitism.</title>
        <authorList>
            <person name="Yoshida S."/>
            <person name="Kim S."/>
            <person name="Wafula E.K."/>
            <person name="Tanskanen J."/>
            <person name="Kim Y.M."/>
            <person name="Honaas L."/>
            <person name="Yang Z."/>
            <person name="Spallek T."/>
            <person name="Conn C.E."/>
            <person name="Ichihashi Y."/>
            <person name="Cheong K."/>
            <person name="Cui S."/>
            <person name="Der J.P."/>
            <person name="Gundlach H."/>
            <person name="Jiao Y."/>
            <person name="Hori C."/>
            <person name="Ishida J.K."/>
            <person name="Kasahara H."/>
            <person name="Kiba T."/>
            <person name="Kim M.S."/>
            <person name="Koo N."/>
            <person name="Laohavisit A."/>
            <person name="Lee Y.H."/>
            <person name="Lumba S."/>
            <person name="McCourt P."/>
            <person name="Mortimer J.C."/>
            <person name="Mutuku J.M."/>
            <person name="Nomura T."/>
            <person name="Sasaki-Sekimoto Y."/>
            <person name="Seto Y."/>
            <person name="Wang Y."/>
            <person name="Wakatake T."/>
            <person name="Sakakibara H."/>
            <person name="Demura T."/>
            <person name="Yamaguchi S."/>
            <person name="Yoneyama K."/>
            <person name="Manabe R.I."/>
            <person name="Nelson D.C."/>
            <person name="Schulman A.H."/>
            <person name="Timko M.P."/>
            <person name="dePamphilis C.W."/>
            <person name="Choi D."/>
            <person name="Shirasu K."/>
        </authorList>
    </citation>
    <scope>NUCLEOTIDE SEQUENCE [LARGE SCALE GENOMIC DNA]</scope>
    <source>
        <strain evidence="12">cv. UVA1</strain>
    </source>
</reference>
<evidence type="ECO:0000256" key="9">
    <source>
        <dbReference type="RuleBase" id="RU003814"/>
    </source>
</evidence>
<proteinExistence type="inferred from homology"/>
<keyword evidence="3" id="KW-0963">Cytoplasm</keyword>
<dbReference type="EMBL" id="BKCP01000002">
    <property type="protein sequence ID" value="GER25114.1"/>
    <property type="molecule type" value="Genomic_DNA"/>
</dbReference>
<dbReference type="InterPro" id="IPR042529">
    <property type="entry name" value="IF_2B-like_C"/>
</dbReference>
<accession>A0A5A7NXA4</accession>
<evidence type="ECO:0000256" key="1">
    <source>
        <dbReference type="ARBA" id="ARBA00004514"/>
    </source>
</evidence>
<comment type="caution">
    <text evidence="11">The sequence shown here is derived from an EMBL/GenBank/DDBJ whole genome shotgun (WGS) entry which is preliminary data.</text>
</comment>
<dbReference type="PANTHER" id="PTHR10233:SF14">
    <property type="entry name" value="TRANSLATION INITIATION FACTOR EIF-2B SUBUNIT DELTA"/>
    <property type="match status" value="1"/>
</dbReference>
<feature type="region of interest" description="Disordered" evidence="10">
    <location>
        <begin position="217"/>
        <end position="251"/>
    </location>
</feature>
<evidence type="ECO:0000256" key="5">
    <source>
        <dbReference type="ARBA" id="ARBA00022917"/>
    </source>
</evidence>
<dbReference type="InterPro" id="IPR037171">
    <property type="entry name" value="NagB/RpiA_transferase-like"/>
</dbReference>